<evidence type="ECO:0000313" key="1">
    <source>
        <dbReference type="EMBL" id="KIK20919.1"/>
    </source>
</evidence>
<organism evidence="1 2">
    <name type="scientific">Pisolithus microcarpus 441</name>
    <dbReference type="NCBI Taxonomy" id="765257"/>
    <lineage>
        <taxon>Eukaryota</taxon>
        <taxon>Fungi</taxon>
        <taxon>Dikarya</taxon>
        <taxon>Basidiomycota</taxon>
        <taxon>Agaricomycotina</taxon>
        <taxon>Agaricomycetes</taxon>
        <taxon>Agaricomycetidae</taxon>
        <taxon>Boletales</taxon>
        <taxon>Sclerodermatineae</taxon>
        <taxon>Pisolithaceae</taxon>
        <taxon>Pisolithus</taxon>
    </lineage>
</organism>
<dbReference type="Proteomes" id="UP000054018">
    <property type="component" value="Unassembled WGS sequence"/>
</dbReference>
<accession>A0A0C9Z430</accession>
<proteinExistence type="predicted"/>
<protein>
    <submittedName>
        <fullName evidence="1">Uncharacterized protein</fullName>
    </submittedName>
</protein>
<gene>
    <name evidence="1" type="ORF">PISMIDRAFT_571933</name>
</gene>
<evidence type="ECO:0000313" key="2">
    <source>
        <dbReference type="Proteomes" id="UP000054018"/>
    </source>
</evidence>
<sequence length="100" mass="11284">MSPTLHLRIVHYGTVSLVPYSFLPFSGDDIVRRPRHLIHSNICFHVLGKKTEKGGAMTYAHWEMNVPLSIQVWEQGARASNGVWAEQVGDRRAFSILVTP</sequence>
<reference evidence="1 2" key="1">
    <citation type="submission" date="2014-04" db="EMBL/GenBank/DDBJ databases">
        <authorList>
            <consortium name="DOE Joint Genome Institute"/>
            <person name="Kuo A."/>
            <person name="Kohler A."/>
            <person name="Costa M.D."/>
            <person name="Nagy L.G."/>
            <person name="Floudas D."/>
            <person name="Copeland A."/>
            <person name="Barry K.W."/>
            <person name="Cichocki N."/>
            <person name="Veneault-Fourrey C."/>
            <person name="LaButti K."/>
            <person name="Lindquist E.A."/>
            <person name="Lipzen A."/>
            <person name="Lundell T."/>
            <person name="Morin E."/>
            <person name="Murat C."/>
            <person name="Sun H."/>
            <person name="Tunlid A."/>
            <person name="Henrissat B."/>
            <person name="Grigoriev I.V."/>
            <person name="Hibbett D.S."/>
            <person name="Martin F."/>
            <person name="Nordberg H.P."/>
            <person name="Cantor M.N."/>
            <person name="Hua S.X."/>
        </authorList>
    </citation>
    <scope>NUCLEOTIDE SEQUENCE [LARGE SCALE GENOMIC DNA]</scope>
    <source>
        <strain evidence="1 2">441</strain>
    </source>
</reference>
<dbReference type="HOGENOM" id="CLU_180953_0_0_1"/>
<reference evidence="2" key="2">
    <citation type="submission" date="2015-01" db="EMBL/GenBank/DDBJ databases">
        <title>Evolutionary Origins and Diversification of the Mycorrhizal Mutualists.</title>
        <authorList>
            <consortium name="DOE Joint Genome Institute"/>
            <consortium name="Mycorrhizal Genomics Consortium"/>
            <person name="Kohler A."/>
            <person name="Kuo A."/>
            <person name="Nagy L.G."/>
            <person name="Floudas D."/>
            <person name="Copeland A."/>
            <person name="Barry K.W."/>
            <person name="Cichocki N."/>
            <person name="Veneault-Fourrey C."/>
            <person name="LaButti K."/>
            <person name="Lindquist E.A."/>
            <person name="Lipzen A."/>
            <person name="Lundell T."/>
            <person name="Morin E."/>
            <person name="Murat C."/>
            <person name="Riley R."/>
            <person name="Ohm R."/>
            <person name="Sun H."/>
            <person name="Tunlid A."/>
            <person name="Henrissat B."/>
            <person name="Grigoriev I.V."/>
            <person name="Hibbett D.S."/>
            <person name="Martin F."/>
        </authorList>
    </citation>
    <scope>NUCLEOTIDE SEQUENCE [LARGE SCALE GENOMIC DNA]</scope>
    <source>
        <strain evidence="2">441</strain>
    </source>
</reference>
<dbReference type="AlphaFoldDB" id="A0A0C9Z430"/>
<keyword evidence="2" id="KW-1185">Reference proteome</keyword>
<name>A0A0C9Z430_9AGAM</name>
<dbReference type="EMBL" id="KN833758">
    <property type="protein sequence ID" value="KIK20919.1"/>
    <property type="molecule type" value="Genomic_DNA"/>
</dbReference>